<name>A0AAV4SUR7_9ARAC</name>
<evidence type="ECO:0000313" key="3">
    <source>
        <dbReference type="Proteomes" id="UP001054837"/>
    </source>
</evidence>
<protein>
    <submittedName>
        <fullName evidence="2">Uncharacterized protein</fullName>
    </submittedName>
</protein>
<gene>
    <name evidence="2" type="ORF">CDAR_618291</name>
</gene>
<feature type="compositionally biased region" description="Low complexity" evidence="1">
    <location>
        <begin position="36"/>
        <end position="50"/>
    </location>
</feature>
<reference evidence="2 3" key="1">
    <citation type="submission" date="2021-06" db="EMBL/GenBank/DDBJ databases">
        <title>Caerostris darwini draft genome.</title>
        <authorList>
            <person name="Kono N."/>
            <person name="Arakawa K."/>
        </authorList>
    </citation>
    <scope>NUCLEOTIDE SEQUENCE [LARGE SCALE GENOMIC DNA]</scope>
</reference>
<proteinExistence type="predicted"/>
<accession>A0AAV4SUR7</accession>
<sequence length="84" mass="9678">MDVVDTPDHSPNPLLMPPGTHWDFEREKTLPWSFTESPYSSSEGESPFSELQRKDLWGPPPSQTPSTTPMHRTHPLFYSRILLK</sequence>
<evidence type="ECO:0000256" key="1">
    <source>
        <dbReference type="SAM" id="MobiDB-lite"/>
    </source>
</evidence>
<comment type="caution">
    <text evidence="2">The sequence shown here is derived from an EMBL/GenBank/DDBJ whole genome shotgun (WGS) entry which is preliminary data.</text>
</comment>
<evidence type="ECO:0000313" key="2">
    <source>
        <dbReference type="EMBL" id="GIY36891.1"/>
    </source>
</evidence>
<keyword evidence="3" id="KW-1185">Reference proteome</keyword>
<feature type="region of interest" description="Disordered" evidence="1">
    <location>
        <begin position="34"/>
        <end position="72"/>
    </location>
</feature>
<dbReference type="Proteomes" id="UP001054837">
    <property type="component" value="Unassembled WGS sequence"/>
</dbReference>
<dbReference type="EMBL" id="BPLQ01008381">
    <property type="protein sequence ID" value="GIY36891.1"/>
    <property type="molecule type" value="Genomic_DNA"/>
</dbReference>
<organism evidence="2 3">
    <name type="scientific">Caerostris darwini</name>
    <dbReference type="NCBI Taxonomy" id="1538125"/>
    <lineage>
        <taxon>Eukaryota</taxon>
        <taxon>Metazoa</taxon>
        <taxon>Ecdysozoa</taxon>
        <taxon>Arthropoda</taxon>
        <taxon>Chelicerata</taxon>
        <taxon>Arachnida</taxon>
        <taxon>Araneae</taxon>
        <taxon>Araneomorphae</taxon>
        <taxon>Entelegynae</taxon>
        <taxon>Araneoidea</taxon>
        <taxon>Araneidae</taxon>
        <taxon>Caerostris</taxon>
    </lineage>
</organism>
<feature type="region of interest" description="Disordered" evidence="1">
    <location>
        <begin position="1"/>
        <end position="21"/>
    </location>
</feature>
<dbReference type="AlphaFoldDB" id="A0AAV4SUR7"/>